<dbReference type="AlphaFoldDB" id="A0AB39BLZ1"/>
<evidence type="ECO:0000313" key="3">
    <source>
        <dbReference type="EMBL" id="XDI07101.1"/>
    </source>
</evidence>
<evidence type="ECO:0000256" key="1">
    <source>
        <dbReference type="SAM" id="SignalP"/>
    </source>
</evidence>
<feature type="domain" description="DUF306" evidence="2">
    <location>
        <begin position="55"/>
        <end position="145"/>
    </location>
</feature>
<dbReference type="Pfam" id="PF03724">
    <property type="entry name" value="META"/>
    <property type="match status" value="2"/>
</dbReference>
<reference evidence="3" key="1">
    <citation type="submission" date="2024-05" db="EMBL/GenBank/DDBJ databases">
        <title>Herbiconiux sp. A18JL235.</title>
        <authorList>
            <person name="Zhang G."/>
        </authorList>
    </citation>
    <scope>NUCLEOTIDE SEQUENCE</scope>
    <source>
        <strain evidence="3">A18JL235</strain>
    </source>
</reference>
<name>A0AB39BLZ1_9MICO</name>
<dbReference type="InterPro" id="IPR038670">
    <property type="entry name" value="HslJ-like_sf"/>
</dbReference>
<proteinExistence type="predicted"/>
<feature type="chain" id="PRO_5044208133" evidence="1">
    <location>
        <begin position="28"/>
        <end position="266"/>
    </location>
</feature>
<dbReference type="PROSITE" id="PS51257">
    <property type="entry name" value="PROKAR_LIPOPROTEIN"/>
    <property type="match status" value="1"/>
</dbReference>
<dbReference type="InterPro" id="IPR005184">
    <property type="entry name" value="DUF306_Meta_HslJ"/>
</dbReference>
<accession>A0AB39BLZ1</accession>
<organism evidence="3">
    <name type="scientific">Herbiconiux sp. A18JL235</name>
    <dbReference type="NCBI Taxonomy" id="3152363"/>
    <lineage>
        <taxon>Bacteria</taxon>
        <taxon>Bacillati</taxon>
        <taxon>Actinomycetota</taxon>
        <taxon>Actinomycetes</taxon>
        <taxon>Micrococcales</taxon>
        <taxon>Microbacteriaceae</taxon>
        <taxon>Herbiconiux</taxon>
    </lineage>
</organism>
<keyword evidence="1" id="KW-0732">Signal</keyword>
<dbReference type="EMBL" id="CP162511">
    <property type="protein sequence ID" value="XDI07101.1"/>
    <property type="molecule type" value="Genomic_DNA"/>
</dbReference>
<sequence>MRFRKLSAVSGATALGLSVLLALSACAGGSSSGTDAEDDPATGPVPATAEQLVGTWVTGESYDSPELPFLTFAADGSWNGSDGCNGNSGEWSISSDGGLTTSAGLSTLMACSGAPLPKSLTKASKALIDDGSLLLTDGDGATIVTLVPSDDSTADATEGAAAGDDAGAVVGGAAGTWRAETPAGVDVHLTLAADGSVSGSDGCNTLTGSWTEADGVVTFGGLASTKKACEGVDTWLSRANALSFDGSSATVVDAAGAQIGTLRLEG</sequence>
<feature type="signal peptide" evidence="1">
    <location>
        <begin position="1"/>
        <end position="27"/>
    </location>
</feature>
<dbReference type="Gene3D" id="2.40.128.270">
    <property type="match status" value="2"/>
</dbReference>
<feature type="domain" description="DUF306" evidence="2">
    <location>
        <begin position="180"/>
        <end position="234"/>
    </location>
</feature>
<gene>
    <name evidence="3" type="ORF">ABFY20_08380</name>
</gene>
<dbReference type="RefSeq" id="WP_368499475.1">
    <property type="nucleotide sequence ID" value="NZ_CP162511.1"/>
</dbReference>
<evidence type="ECO:0000259" key="2">
    <source>
        <dbReference type="Pfam" id="PF03724"/>
    </source>
</evidence>
<protein>
    <submittedName>
        <fullName evidence="3">META domain-containing protein</fullName>
    </submittedName>
</protein>
<dbReference type="PANTHER" id="PTHR35535:SF1">
    <property type="entry name" value="HEAT SHOCK PROTEIN HSLJ"/>
    <property type="match status" value="1"/>
</dbReference>
<dbReference type="InterPro" id="IPR053147">
    <property type="entry name" value="Hsp_HslJ-like"/>
</dbReference>
<dbReference type="PANTHER" id="PTHR35535">
    <property type="entry name" value="HEAT SHOCK PROTEIN HSLJ"/>
    <property type="match status" value="1"/>
</dbReference>